<evidence type="ECO:0008006" key="4">
    <source>
        <dbReference type="Google" id="ProtNLM"/>
    </source>
</evidence>
<evidence type="ECO:0000313" key="2">
    <source>
        <dbReference type="EMBL" id="CAE7291588.1"/>
    </source>
</evidence>
<dbReference type="OrthoDB" id="441504at2759"/>
<gene>
    <name evidence="2" type="ORF">SNAT2548_LOCUS15383</name>
</gene>
<protein>
    <recommendedName>
        <fullName evidence="4">Reverse transcriptase Ty1/copia-type domain-containing protein</fullName>
    </recommendedName>
</protein>
<accession>A0A812MXX6</accession>
<comment type="caution">
    <text evidence="2">The sequence shown here is derived from an EMBL/GenBank/DDBJ whole genome shotgun (WGS) entry which is preliminary data.</text>
</comment>
<dbReference type="EMBL" id="CAJNDS010001946">
    <property type="protein sequence ID" value="CAE7291588.1"/>
    <property type="molecule type" value="Genomic_DNA"/>
</dbReference>
<organism evidence="2 3">
    <name type="scientific">Symbiodinium natans</name>
    <dbReference type="NCBI Taxonomy" id="878477"/>
    <lineage>
        <taxon>Eukaryota</taxon>
        <taxon>Sar</taxon>
        <taxon>Alveolata</taxon>
        <taxon>Dinophyceae</taxon>
        <taxon>Suessiales</taxon>
        <taxon>Symbiodiniaceae</taxon>
        <taxon>Symbiodinium</taxon>
    </lineage>
</organism>
<evidence type="ECO:0000256" key="1">
    <source>
        <dbReference type="SAM" id="MobiDB-lite"/>
    </source>
</evidence>
<name>A0A812MXX6_9DINO</name>
<sequence length="568" mass="64260">MDSQGPIGQLTQGVKAPSACTKAECLQELRSFGHKPNTDLTLAGRRALVKRNRVEHGFMKDKGLSDLSKETDPMTLVLKGTAKELKAFAAEKDLDYDSKASLRLRLWLMRSGAGDTLVTFEKHAGLTMLIKNRKKTEKDPDSAPTWLARVLALDNSTRLLSPVLKLKTEKGYGQASGSSSPHAKAEPALSQEDLTQQLQALKLEIRSGIGLCRRLEEVQDFEFQQSQYRALRDPGQLRELREQTYIRTYYDKKQQTTPASALCLAEYVLLERLRRACYGLVEAPIEWFETVKNTFLHSIGYRQLRSDPCAWVYKDQERVVSIVSGHVDDFLFTGRDNDPIWELLNKDGSFDISQRQYLETIKEISIPRERRRAKHEATTEQEKSELRALHGALSWQVPHSTVEHLEQANKLLYTIKQEAEVPLRIHAFPESEELVMVGWCDASSQNRHEGYSTEGTLIGMARHTRGILVTDSRNVYDKVDNPYASPKGVDIELLALNESQESTCLSVRWVNSDAQLANILTKRGEEHQITRFISLGQQWRIVHDPDMFSGKKRRAQGKDPLENGGGGS</sequence>
<proteinExistence type="predicted"/>
<reference evidence="2" key="1">
    <citation type="submission" date="2021-02" db="EMBL/GenBank/DDBJ databases">
        <authorList>
            <person name="Dougan E. K."/>
            <person name="Rhodes N."/>
            <person name="Thang M."/>
            <person name="Chan C."/>
        </authorList>
    </citation>
    <scope>NUCLEOTIDE SEQUENCE</scope>
</reference>
<feature type="region of interest" description="Disordered" evidence="1">
    <location>
        <begin position="548"/>
        <end position="568"/>
    </location>
</feature>
<evidence type="ECO:0000313" key="3">
    <source>
        <dbReference type="Proteomes" id="UP000604046"/>
    </source>
</evidence>
<keyword evidence="3" id="KW-1185">Reference proteome</keyword>
<dbReference type="AlphaFoldDB" id="A0A812MXX6"/>
<dbReference type="Proteomes" id="UP000604046">
    <property type="component" value="Unassembled WGS sequence"/>
</dbReference>